<evidence type="ECO:0000256" key="1">
    <source>
        <dbReference type="SAM" id="Coils"/>
    </source>
</evidence>
<proteinExistence type="predicted"/>
<organism evidence="2 3">
    <name type="scientific">Acetonema longum DSM 6540</name>
    <dbReference type="NCBI Taxonomy" id="1009370"/>
    <lineage>
        <taxon>Bacteria</taxon>
        <taxon>Bacillati</taxon>
        <taxon>Bacillota</taxon>
        <taxon>Negativicutes</taxon>
        <taxon>Acetonemataceae</taxon>
        <taxon>Acetonema</taxon>
    </lineage>
</organism>
<reference evidence="2 3" key="1">
    <citation type="journal article" date="2011" name="EMBO J.">
        <title>Structural diversity of bacterial flagellar motors.</title>
        <authorList>
            <person name="Chen S."/>
            <person name="Beeby M."/>
            <person name="Murphy G.E."/>
            <person name="Leadbetter J.R."/>
            <person name="Hendrixson D.R."/>
            <person name="Briegel A."/>
            <person name="Li Z."/>
            <person name="Shi J."/>
            <person name="Tocheva E.I."/>
            <person name="Muller A."/>
            <person name="Dobro M.J."/>
            <person name="Jensen G.J."/>
        </authorList>
    </citation>
    <scope>NUCLEOTIDE SEQUENCE [LARGE SCALE GENOMIC DNA]</scope>
    <source>
        <strain evidence="2 3">DSM 6540</strain>
    </source>
</reference>
<name>F7NEJ2_9FIRM</name>
<accession>F7NEJ2</accession>
<protein>
    <submittedName>
        <fullName evidence="2">Uncharacterized protein</fullName>
    </submittedName>
</protein>
<dbReference type="Proteomes" id="UP000003240">
    <property type="component" value="Unassembled WGS sequence"/>
</dbReference>
<dbReference type="EMBL" id="AFGF01000017">
    <property type="protein sequence ID" value="EGO65403.1"/>
    <property type="molecule type" value="Genomic_DNA"/>
</dbReference>
<keyword evidence="1" id="KW-0175">Coiled coil</keyword>
<keyword evidence="3" id="KW-1185">Reference proteome</keyword>
<gene>
    <name evidence="2" type="ORF">ALO_02276</name>
</gene>
<evidence type="ECO:0000313" key="3">
    <source>
        <dbReference type="Proteomes" id="UP000003240"/>
    </source>
</evidence>
<evidence type="ECO:0000313" key="2">
    <source>
        <dbReference type="EMBL" id="EGO65403.1"/>
    </source>
</evidence>
<dbReference type="OrthoDB" id="1859227at2"/>
<sequence>MTTKEQERKALEEIRQIVADLGEQSYLGSAFTGTFDLAEQNIDFDAAFTMTGQIDVIAEAKAKQATEKMQQELDAVIRERDTLRDTCNRWKETHKSALEANANISQDYLDLRDSHEEIKLEVIRLKAKLYDMMMSQEVAAS</sequence>
<comment type="caution">
    <text evidence="2">The sequence shown here is derived from an EMBL/GenBank/DDBJ whole genome shotgun (WGS) entry which is preliminary data.</text>
</comment>
<dbReference type="AlphaFoldDB" id="F7NEJ2"/>
<dbReference type="STRING" id="1009370.ALO_02276"/>
<dbReference type="eggNOG" id="ENOG5033KZ4">
    <property type="taxonomic scope" value="Bacteria"/>
</dbReference>
<feature type="coiled-coil region" evidence="1">
    <location>
        <begin position="59"/>
        <end position="86"/>
    </location>
</feature>
<dbReference type="RefSeq" id="WP_004092385.1">
    <property type="nucleotide sequence ID" value="NZ_AFGF01000017.1"/>
</dbReference>